<evidence type="ECO:0000313" key="3">
    <source>
        <dbReference type="Proteomes" id="UP000092154"/>
    </source>
</evidence>
<evidence type="ECO:0000256" key="1">
    <source>
        <dbReference type="SAM" id="MobiDB-lite"/>
    </source>
</evidence>
<feature type="compositionally biased region" description="Polar residues" evidence="1">
    <location>
        <begin position="19"/>
        <end position="36"/>
    </location>
</feature>
<dbReference type="Proteomes" id="UP000092154">
    <property type="component" value="Unassembled WGS sequence"/>
</dbReference>
<name>A0A1B7N656_9AGAM</name>
<dbReference type="GO" id="GO:0003887">
    <property type="term" value="F:DNA-directed DNA polymerase activity"/>
    <property type="evidence" value="ECO:0007669"/>
    <property type="project" value="TreeGrafter"/>
</dbReference>
<proteinExistence type="predicted"/>
<dbReference type="InterPro" id="IPR007218">
    <property type="entry name" value="DNA_pol_delta_4"/>
</dbReference>
<sequence length="228" mass="25171">MTPAKNSSSRNGSAPLKQGTLSFSSAKRTNSNTAATGKTKIQRPSPEALVQRSSSAIEKEKQRGDEAVDEEVNEEELEIGDDVSQNQTRRSAIPSPNATKVAIRTSSAKRSKPEEDEDSPAVEPASADQRPSLDVTAKNYRKHYGRVREKMGNLEPIHAEGQNKIHQILRVFDMSYKYGPCVGMTRLERWERAASLGLGPPQEVRDILLTREGVGKDEYSQCVLYGEV</sequence>
<organism evidence="2 3">
    <name type="scientific">Rhizopogon vinicolor AM-OR11-026</name>
    <dbReference type="NCBI Taxonomy" id="1314800"/>
    <lineage>
        <taxon>Eukaryota</taxon>
        <taxon>Fungi</taxon>
        <taxon>Dikarya</taxon>
        <taxon>Basidiomycota</taxon>
        <taxon>Agaricomycotina</taxon>
        <taxon>Agaricomycetes</taxon>
        <taxon>Agaricomycetidae</taxon>
        <taxon>Boletales</taxon>
        <taxon>Suillineae</taxon>
        <taxon>Rhizopogonaceae</taxon>
        <taxon>Rhizopogon</taxon>
    </lineage>
</organism>
<feature type="region of interest" description="Disordered" evidence="1">
    <location>
        <begin position="1"/>
        <end position="132"/>
    </location>
</feature>
<dbReference type="OrthoDB" id="337486at2759"/>
<dbReference type="PANTHER" id="PTHR14303:SF0">
    <property type="entry name" value="DNA POLYMERASE DELTA SUBUNIT 4"/>
    <property type="match status" value="1"/>
</dbReference>
<feature type="compositionally biased region" description="Basic and acidic residues" evidence="1">
    <location>
        <begin position="57"/>
        <end position="66"/>
    </location>
</feature>
<keyword evidence="3" id="KW-1185">Reference proteome</keyword>
<dbReference type="GO" id="GO:0043625">
    <property type="term" value="C:delta DNA polymerase complex"/>
    <property type="evidence" value="ECO:0007669"/>
    <property type="project" value="TreeGrafter"/>
</dbReference>
<dbReference type="GO" id="GO:0000731">
    <property type="term" value="P:DNA synthesis involved in DNA repair"/>
    <property type="evidence" value="ECO:0007669"/>
    <property type="project" value="InterPro"/>
</dbReference>
<dbReference type="GO" id="GO:0006261">
    <property type="term" value="P:DNA-templated DNA replication"/>
    <property type="evidence" value="ECO:0007669"/>
    <property type="project" value="TreeGrafter"/>
</dbReference>
<gene>
    <name evidence="2" type="ORF">K503DRAFT_864718</name>
</gene>
<protein>
    <recommendedName>
        <fullName evidence="4">DNA polymerase delta subunit 4</fullName>
    </recommendedName>
</protein>
<dbReference type="PANTHER" id="PTHR14303">
    <property type="entry name" value="DNA POLYMERASE DELTA SUBUNIT 4"/>
    <property type="match status" value="1"/>
</dbReference>
<accession>A0A1B7N656</accession>
<dbReference type="Pfam" id="PF04081">
    <property type="entry name" value="DNA_pol_delta_4"/>
    <property type="match status" value="1"/>
</dbReference>
<reference evidence="2 3" key="1">
    <citation type="submission" date="2016-06" db="EMBL/GenBank/DDBJ databases">
        <title>Comparative genomics of the ectomycorrhizal sister species Rhizopogon vinicolor and Rhizopogon vesiculosus (Basidiomycota: Boletales) reveals a divergence of the mating type B locus.</title>
        <authorList>
            <consortium name="DOE Joint Genome Institute"/>
            <person name="Mujic A.B."/>
            <person name="Kuo A."/>
            <person name="Tritt A."/>
            <person name="Lipzen A."/>
            <person name="Chen C."/>
            <person name="Johnson J."/>
            <person name="Sharma A."/>
            <person name="Barry K."/>
            <person name="Grigoriev I.V."/>
            <person name="Spatafora J.W."/>
        </authorList>
    </citation>
    <scope>NUCLEOTIDE SEQUENCE [LARGE SCALE GENOMIC DNA]</scope>
    <source>
        <strain evidence="2 3">AM-OR11-026</strain>
    </source>
</reference>
<feature type="compositionally biased region" description="Polar residues" evidence="1">
    <location>
        <begin position="83"/>
        <end position="108"/>
    </location>
</feature>
<dbReference type="FunCoup" id="A0A1B7N656">
    <property type="interactions" value="83"/>
</dbReference>
<dbReference type="STRING" id="1314800.A0A1B7N656"/>
<evidence type="ECO:0000313" key="2">
    <source>
        <dbReference type="EMBL" id="OAX40323.1"/>
    </source>
</evidence>
<feature type="compositionally biased region" description="Polar residues" evidence="1">
    <location>
        <begin position="1"/>
        <end position="12"/>
    </location>
</feature>
<dbReference type="AlphaFoldDB" id="A0A1B7N656"/>
<dbReference type="EMBL" id="KV448216">
    <property type="protein sequence ID" value="OAX40323.1"/>
    <property type="molecule type" value="Genomic_DNA"/>
</dbReference>
<evidence type="ECO:0008006" key="4">
    <source>
        <dbReference type="Google" id="ProtNLM"/>
    </source>
</evidence>
<dbReference type="InParanoid" id="A0A1B7N656"/>
<feature type="compositionally biased region" description="Acidic residues" evidence="1">
    <location>
        <begin position="67"/>
        <end position="81"/>
    </location>
</feature>